<organism evidence="1 2">
    <name type="scientific">Hymenobacter arizonensis</name>
    <name type="common">Siccationidurans arizonensis</name>
    <dbReference type="NCBI Taxonomy" id="1227077"/>
    <lineage>
        <taxon>Bacteria</taxon>
        <taxon>Pseudomonadati</taxon>
        <taxon>Bacteroidota</taxon>
        <taxon>Cytophagia</taxon>
        <taxon>Cytophagales</taxon>
        <taxon>Hymenobacteraceae</taxon>
        <taxon>Hymenobacter</taxon>
    </lineage>
</organism>
<sequence length="29" mass="3304">MIAVGVDSKLGVQKELYSKTHWLAQMTLR</sequence>
<gene>
    <name evidence="1" type="ORF">SAMN04515668_2125</name>
</gene>
<dbReference type="EMBL" id="FOXS01000002">
    <property type="protein sequence ID" value="SFQ37139.1"/>
    <property type="molecule type" value="Genomic_DNA"/>
</dbReference>
<name>A0A1I5XYY6_HYMAR</name>
<reference evidence="2" key="1">
    <citation type="submission" date="2016-10" db="EMBL/GenBank/DDBJ databases">
        <authorList>
            <person name="Varghese N."/>
            <person name="Submissions S."/>
        </authorList>
    </citation>
    <scope>NUCLEOTIDE SEQUENCE [LARGE SCALE GENOMIC DNA]</scope>
    <source>
        <strain evidence="2">OR362-8,ATCC BAA-1266,JCM 13504</strain>
    </source>
</reference>
<dbReference type="AlphaFoldDB" id="A0A1I5XYY6"/>
<accession>A0A1I5XYY6</accession>
<evidence type="ECO:0000313" key="2">
    <source>
        <dbReference type="Proteomes" id="UP000199029"/>
    </source>
</evidence>
<dbReference type="Proteomes" id="UP000199029">
    <property type="component" value="Unassembled WGS sequence"/>
</dbReference>
<proteinExistence type="predicted"/>
<protein>
    <submittedName>
        <fullName evidence="1">Uncharacterized protein</fullName>
    </submittedName>
</protein>
<evidence type="ECO:0000313" key="1">
    <source>
        <dbReference type="EMBL" id="SFQ37139.1"/>
    </source>
</evidence>
<keyword evidence="2" id="KW-1185">Reference proteome</keyword>